<gene>
    <name evidence="3" type="ORF">LVIROSA_LOCUS23192</name>
</gene>
<feature type="compositionally biased region" description="Acidic residues" evidence="1">
    <location>
        <begin position="118"/>
        <end position="136"/>
    </location>
</feature>
<keyword evidence="2" id="KW-0732">Signal</keyword>
<feature type="region of interest" description="Disordered" evidence="1">
    <location>
        <begin position="118"/>
        <end position="158"/>
    </location>
</feature>
<feature type="signal peptide" evidence="2">
    <location>
        <begin position="1"/>
        <end position="23"/>
    </location>
</feature>
<reference evidence="3 4" key="1">
    <citation type="submission" date="2022-01" db="EMBL/GenBank/DDBJ databases">
        <authorList>
            <person name="Xiong W."/>
            <person name="Schranz E."/>
        </authorList>
    </citation>
    <scope>NUCLEOTIDE SEQUENCE [LARGE SCALE GENOMIC DNA]</scope>
</reference>
<dbReference type="AlphaFoldDB" id="A0AAU9NG91"/>
<sequence length="433" mass="47987">MRFFVSLLKYLLIISVVAMGASSKQDRLKDVKVKPPDKGAVGRFVRTEVDLSDVIPPGVVDQSSSTIYRARRKPSATGAIVSRIGKAEWKLEGLHKARKPNRGDSLLRTPMDAEDYYVDDVTEEEREDVSESDGVWESDSSASRVAGQASIKDSSSNVMDEVTKDLPPIIHEDSIPSVYGNDDSICLAVINGKNVAVKSDIQDVIDKDGEGYTMVTKKARNAGTATVKGYSRGDIQPQCFWKQRSHSGNWNKGTVSQWNHQKNQEFVAANNKSFIVNKQGHNGKESVDSGKKEEKVKKGKGLKGSQRENSFGNTVNWFAERFYSYSEKASRVAKCCLCGGNTGAFRKSTNGQWVHAFCAEAETQKHGVEEWNSLKKVRVELERLRLICERIIKREKLKVMIKIWVNGVEGQKIEGQSATFSAKIAETVDGGAK</sequence>
<evidence type="ECO:0000256" key="2">
    <source>
        <dbReference type="SAM" id="SignalP"/>
    </source>
</evidence>
<feature type="compositionally biased region" description="Basic and acidic residues" evidence="1">
    <location>
        <begin position="282"/>
        <end position="296"/>
    </location>
</feature>
<evidence type="ECO:0000313" key="4">
    <source>
        <dbReference type="Proteomes" id="UP001157418"/>
    </source>
</evidence>
<feature type="region of interest" description="Disordered" evidence="1">
    <location>
        <begin position="279"/>
        <end position="305"/>
    </location>
</feature>
<evidence type="ECO:0000313" key="3">
    <source>
        <dbReference type="EMBL" id="CAH1436840.1"/>
    </source>
</evidence>
<accession>A0AAU9NG91</accession>
<protein>
    <recommendedName>
        <fullName evidence="5">BED-type domain-containing protein</fullName>
    </recommendedName>
</protein>
<comment type="caution">
    <text evidence="3">The sequence shown here is derived from an EMBL/GenBank/DDBJ whole genome shotgun (WGS) entry which is preliminary data.</text>
</comment>
<evidence type="ECO:0008006" key="5">
    <source>
        <dbReference type="Google" id="ProtNLM"/>
    </source>
</evidence>
<evidence type="ECO:0000256" key="1">
    <source>
        <dbReference type="SAM" id="MobiDB-lite"/>
    </source>
</evidence>
<proteinExistence type="predicted"/>
<keyword evidence="4" id="KW-1185">Reference proteome</keyword>
<dbReference type="EMBL" id="CAKMRJ010004445">
    <property type="protein sequence ID" value="CAH1436840.1"/>
    <property type="molecule type" value="Genomic_DNA"/>
</dbReference>
<dbReference type="Proteomes" id="UP001157418">
    <property type="component" value="Unassembled WGS sequence"/>
</dbReference>
<organism evidence="3 4">
    <name type="scientific">Lactuca virosa</name>
    <dbReference type="NCBI Taxonomy" id="75947"/>
    <lineage>
        <taxon>Eukaryota</taxon>
        <taxon>Viridiplantae</taxon>
        <taxon>Streptophyta</taxon>
        <taxon>Embryophyta</taxon>
        <taxon>Tracheophyta</taxon>
        <taxon>Spermatophyta</taxon>
        <taxon>Magnoliopsida</taxon>
        <taxon>eudicotyledons</taxon>
        <taxon>Gunneridae</taxon>
        <taxon>Pentapetalae</taxon>
        <taxon>asterids</taxon>
        <taxon>campanulids</taxon>
        <taxon>Asterales</taxon>
        <taxon>Asteraceae</taxon>
        <taxon>Cichorioideae</taxon>
        <taxon>Cichorieae</taxon>
        <taxon>Lactucinae</taxon>
        <taxon>Lactuca</taxon>
    </lineage>
</organism>
<feature type="chain" id="PRO_5043829727" description="BED-type domain-containing protein" evidence="2">
    <location>
        <begin position="24"/>
        <end position="433"/>
    </location>
</feature>
<name>A0AAU9NG91_9ASTR</name>